<dbReference type="Proteomes" id="UP001220256">
    <property type="component" value="Unassembled WGS sequence"/>
</dbReference>
<dbReference type="EMBL" id="JAPVEB010000002">
    <property type="protein sequence ID" value="KAJ5275131.1"/>
    <property type="molecule type" value="Genomic_DNA"/>
</dbReference>
<keyword evidence="3" id="KW-1185">Reference proteome</keyword>
<organism evidence="2 3">
    <name type="scientific">Penicillium chrysogenum</name>
    <name type="common">Penicillium notatum</name>
    <dbReference type="NCBI Taxonomy" id="5076"/>
    <lineage>
        <taxon>Eukaryota</taxon>
        <taxon>Fungi</taxon>
        <taxon>Dikarya</taxon>
        <taxon>Ascomycota</taxon>
        <taxon>Pezizomycotina</taxon>
        <taxon>Eurotiomycetes</taxon>
        <taxon>Eurotiomycetidae</taxon>
        <taxon>Eurotiales</taxon>
        <taxon>Aspergillaceae</taxon>
        <taxon>Penicillium</taxon>
        <taxon>Penicillium chrysogenum species complex</taxon>
    </lineage>
</organism>
<comment type="caution">
    <text evidence="2">The sequence shown here is derived from an EMBL/GenBank/DDBJ whole genome shotgun (WGS) entry which is preliminary data.</text>
</comment>
<feature type="compositionally biased region" description="Basic and acidic residues" evidence="1">
    <location>
        <begin position="102"/>
        <end position="116"/>
    </location>
</feature>
<accession>A0ABQ8WRM7</accession>
<name>A0ABQ8WRM7_PENCH</name>
<evidence type="ECO:0000313" key="3">
    <source>
        <dbReference type="Proteomes" id="UP001220256"/>
    </source>
</evidence>
<evidence type="ECO:0000313" key="2">
    <source>
        <dbReference type="EMBL" id="KAJ5275131.1"/>
    </source>
</evidence>
<proteinExistence type="predicted"/>
<gene>
    <name evidence="2" type="ORF">N7505_003676</name>
</gene>
<sequence>MGAAFPPKATFPLPLNESEVTAFEDAQHRALPASFEELLALHSEQSSTHETIANDPDLTIEDLKFPLRTEWSHKCHIYTQPPCLRPKEPSTGYSVLSRRRARDGQRLRDKPELRPQ</sequence>
<reference evidence="2 3" key="1">
    <citation type="journal article" date="2023" name="IMA Fungus">
        <title>Comparative genomic study of the Penicillium genus elucidates a diverse pangenome and 15 lateral gene transfer events.</title>
        <authorList>
            <person name="Petersen C."/>
            <person name="Sorensen T."/>
            <person name="Nielsen M.R."/>
            <person name="Sondergaard T.E."/>
            <person name="Sorensen J.L."/>
            <person name="Fitzpatrick D.A."/>
            <person name="Frisvad J.C."/>
            <person name="Nielsen K.L."/>
        </authorList>
    </citation>
    <scope>NUCLEOTIDE SEQUENCE [LARGE SCALE GENOMIC DNA]</scope>
    <source>
        <strain evidence="2 3">IBT 3361</strain>
    </source>
</reference>
<evidence type="ECO:0000256" key="1">
    <source>
        <dbReference type="SAM" id="MobiDB-lite"/>
    </source>
</evidence>
<protein>
    <submittedName>
        <fullName evidence="2">Uncharacterized protein</fullName>
    </submittedName>
</protein>
<feature type="region of interest" description="Disordered" evidence="1">
    <location>
        <begin position="79"/>
        <end position="116"/>
    </location>
</feature>